<organism evidence="2 3">
    <name type="scientific">Halogranum gelatinilyticum</name>
    <dbReference type="NCBI Taxonomy" id="660521"/>
    <lineage>
        <taxon>Archaea</taxon>
        <taxon>Methanobacteriati</taxon>
        <taxon>Methanobacteriota</taxon>
        <taxon>Stenosarchaea group</taxon>
        <taxon>Halobacteria</taxon>
        <taxon>Halobacteriales</taxon>
        <taxon>Haloferacaceae</taxon>
    </lineage>
</organism>
<reference evidence="3" key="1">
    <citation type="submission" date="2016-10" db="EMBL/GenBank/DDBJ databases">
        <authorList>
            <person name="Varghese N."/>
            <person name="Submissions S."/>
        </authorList>
    </citation>
    <scope>NUCLEOTIDE SEQUENCE [LARGE SCALE GENOMIC DNA]</scope>
    <source>
        <strain evidence="3">CGMCC 1.10119</strain>
    </source>
</reference>
<dbReference type="Proteomes" id="UP000199451">
    <property type="component" value="Unassembled WGS sequence"/>
</dbReference>
<dbReference type="AlphaFoldDB" id="A0A1G9Q0J4"/>
<dbReference type="NCBIfam" id="TIGR00778">
    <property type="entry name" value="ahpD_dom"/>
    <property type="match status" value="1"/>
</dbReference>
<sequence length="137" mass="14691">MVSTETRTEIEGMLGRVPSWIEGLSDPAADHSWGIVRDLELSETSLQPRDKALIGVGVAAALQCQYCTHFHTEQAKVDGASDEQIMEAVNLASTIRYFSTVLHGAQVDYNEFVDETAGIVEHVKSQQGAAGGAAADD</sequence>
<keyword evidence="3" id="KW-1185">Reference proteome</keyword>
<accession>A0A1G9Q0J4</accession>
<dbReference type="PANTHER" id="PTHR33930">
    <property type="entry name" value="ALKYL HYDROPEROXIDE REDUCTASE AHPD"/>
    <property type="match status" value="1"/>
</dbReference>
<dbReference type="Pfam" id="PF02627">
    <property type="entry name" value="CMD"/>
    <property type="match status" value="1"/>
</dbReference>
<dbReference type="InterPro" id="IPR003779">
    <property type="entry name" value="CMD-like"/>
</dbReference>
<dbReference type="STRING" id="660521.SAMN04487949_0607"/>
<keyword evidence="2" id="KW-0575">Peroxidase</keyword>
<dbReference type="PANTHER" id="PTHR33930:SF2">
    <property type="entry name" value="BLR3452 PROTEIN"/>
    <property type="match status" value="1"/>
</dbReference>
<keyword evidence="2" id="KW-0560">Oxidoreductase</keyword>
<dbReference type="InterPro" id="IPR029032">
    <property type="entry name" value="AhpD-like"/>
</dbReference>
<dbReference type="InterPro" id="IPR004675">
    <property type="entry name" value="AhpD_core"/>
</dbReference>
<dbReference type="EMBL" id="FNHL01000001">
    <property type="protein sequence ID" value="SDM03997.1"/>
    <property type="molecule type" value="Genomic_DNA"/>
</dbReference>
<evidence type="ECO:0000313" key="2">
    <source>
        <dbReference type="EMBL" id="SDM03997.1"/>
    </source>
</evidence>
<feature type="domain" description="Carboxymuconolactone decarboxylase-like" evidence="1">
    <location>
        <begin position="28"/>
        <end position="106"/>
    </location>
</feature>
<evidence type="ECO:0000259" key="1">
    <source>
        <dbReference type="Pfam" id="PF02627"/>
    </source>
</evidence>
<dbReference type="SUPFAM" id="SSF69118">
    <property type="entry name" value="AhpD-like"/>
    <property type="match status" value="1"/>
</dbReference>
<evidence type="ECO:0000313" key="3">
    <source>
        <dbReference type="Proteomes" id="UP000199451"/>
    </source>
</evidence>
<protein>
    <submittedName>
        <fullName evidence="2">Alkylhydroperoxidase AhpD family core domain-containing protein</fullName>
    </submittedName>
</protein>
<dbReference type="Gene3D" id="1.20.1290.10">
    <property type="entry name" value="AhpD-like"/>
    <property type="match status" value="1"/>
</dbReference>
<dbReference type="RefSeq" id="WP_089695471.1">
    <property type="nucleotide sequence ID" value="NZ_FNHL01000001.1"/>
</dbReference>
<gene>
    <name evidence="2" type="ORF">SAMN04487949_0607</name>
</gene>
<dbReference type="GO" id="GO:0051920">
    <property type="term" value="F:peroxiredoxin activity"/>
    <property type="evidence" value="ECO:0007669"/>
    <property type="project" value="InterPro"/>
</dbReference>
<proteinExistence type="predicted"/>
<name>A0A1G9Q0J4_9EURY</name>